<evidence type="ECO:0000313" key="4">
    <source>
        <dbReference type="EMBL" id="GMR53945.1"/>
    </source>
</evidence>
<keyword evidence="3" id="KW-0970">Cilium biogenesis/degradation</keyword>
<dbReference type="GO" id="GO:0120170">
    <property type="term" value="F:intraciliary transport particle B binding"/>
    <property type="evidence" value="ECO:0007669"/>
    <property type="project" value="TreeGrafter"/>
</dbReference>
<sequence>MSFAPIKDGEYTSTIYGLIRDNRYNEVIRILLYEVQKTPSNRAALSLLAYSYYYTQDFPNAAICYEKLASLYPTLPKYRLYHAQALYNAFQLTDALGVIAQIEEQELLPQVIKLEACIKYREEDLRNARILVEQYADEDADVEMNVACLEYKEGNIDKALDRFYAVSNSIGYRPDLSYAIALCHYRRKENNEALKFIVDIVANGHKMHPELEGGSTDGVELRSVGNTLLLHETCLIEACNLKFAIEYDAKNMVKATEALTDMPPRSEEEWDAVTLHNNALVAVETNPADGFAKLQFLLSQTPFPQEAFGNLLLLYCKYEYLDLAADVLAENTHLTYKYLSPFTFDFIDAIISMVTSPDHAFSKLDGMAAKILPELRRLSIKIHGNKSELMEGELPPDQKIQMNKDISEYDEVVERYLAVVMAECKVCWDRGQYSRIEKILGASLEFLDKNPVYTLNLAHTIYMKGEKYEIAAQFYEPIVNASIDNILEVPAIVLANLCVCYILSNANDEAEMLIRKVEREEERIILSPDEKVKSFQSCIINLVIGTLYCNKGNYEFGISRVIKAMQPYDRRLGTDTWFYAKRCILFTLEAIAKHVVAVRDALVDELLLFLEKCEEYGEEVPASIDGPLMEGHLDSMKNTVTYESRQLRALVLEIFNY</sequence>
<evidence type="ECO:0000313" key="5">
    <source>
        <dbReference type="Proteomes" id="UP001328107"/>
    </source>
</evidence>
<dbReference type="GO" id="GO:0030992">
    <property type="term" value="C:intraciliary transport particle B"/>
    <property type="evidence" value="ECO:0007669"/>
    <property type="project" value="TreeGrafter"/>
</dbReference>
<accession>A0AAN5D0R0</accession>
<dbReference type="Gene3D" id="1.25.40.10">
    <property type="entry name" value="Tetratricopeptide repeat domain"/>
    <property type="match status" value="1"/>
</dbReference>
<dbReference type="GO" id="GO:0005879">
    <property type="term" value="C:axonemal microtubule"/>
    <property type="evidence" value="ECO:0007669"/>
    <property type="project" value="UniProtKB-UniRule"/>
</dbReference>
<comment type="similarity">
    <text evidence="3">Belongs to the TTC30/dfy-1/fleer family.</text>
</comment>
<comment type="caution">
    <text evidence="4">The sequence shown here is derived from an EMBL/GenBank/DDBJ whole genome shotgun (WGS) entry which is preliminary data.</text>
</comment>
<keyword evidence="3" id="KW-0966">Cell projection</keyword>
<dbReference type="GO" id="GO:0042073">
    <property type="term" value="P:intraciliary transport"/>
    <property type="evidence" value="ECO:0007669"/>
    <property type="project" value="UniProtKB-UniRule"/>
</dbReference>
<dbReference type="EMBL" id="BTRK01000005">
    <property type="protein sequence ID" value="GMR53945.1"/>
    <property type="molecule type" value="Genomic_DNA"/>
</dbReference>
<dbReference type="InterPro" id="IPR011990">
    <property type="entry name" value="TPR-like_helical_dom_sf"/>
</dbReference>
<name>A0AAN5D0R0_9BILA</name>
<dbReference type="SUPFAM" id="SSF48452">
    <property type="entry name" value="TPR-like"/>
    <property type="match status" value="2"/>
</dbReference>
<dbReference type="AlphaFoldDB" id="A0AAN5D0R0"/>
<comment type="subcellular location">
    <subcellularLocation>
        <location evidence="3">Cell projection</location>
        <location evidence="3">Cilium</location>
    </subcellularLocation>
</comment>
<dbReference type="PANTHER" id="PTHR20931">
    <property type="entry name" value="TETRATRICOPEPTIDE REPEAT PROTEIN 30"/>
    <property type="match status" value="1"/>
</dbReference>
<keyword evidence="2 3" id="KW-0802">TPR repeat</keyword>
<organism evidence="4 5">
    <name type="scientific">Pristionchus mayeri</name>
    <dbReference type="NCBI Taxonomy" id="1317129"/>
    <lineage>
        <taxon>Eukaryota</taxon>
        <taxon>Metazoa</taxon>
        <taxon>Ecdysozoa</taxon>
        <taxon>Nematoda</taxon>
        <taxon>Chromadorea</taxon>
        <taxon>Rhabditida</taxon>
        <taxon>Rhabditina</taxon>
        <taxon>Diplogasteromorpha</taxon>
        <taxon>Diplogasteroidea</taxon>
        <taxon>Neodiplogasteridae</taxon>
        <taxon>Pristionchus</taxon>
    </lineage>
</organism>
<keyword evidence="5" id="KW-1185">Reference proteome</keyword>
<dbReference type="InterPro" id="IPR039941">
    <property type="entry name" value="TT30"/>
</dbReference>
<keyword evidence="1" id="KW-0677">Repeat</keyword>
<evidence type="ECO:0000256" key="1">
    <source>
        <dbReference type="ARBA" id="ARBA00022737"/>
    </source>
</evidence>
<protein>
    <recommendedName>
        <fullName evidence="3">Tetratricopeptide repeat protein 30</fullName>
    </recommendedName>
</protein>
<dbReference type="Proteomes" id="UP001328107">
    <property type="component" value="Unassembled WGS sequence"/>
</dbReference>
<comment type="function">
    <text evidence="3">Required for polyglutamylation of axonemal tubulin. Plays a role in anterograde intraflagellar transport (IFT), the process by which cilia precursors are transported from the base of the cilium to the site of their incorporation at the tip.</text>
</comment>
<evidence type="ECO:0000256" key="3">
    <source>
        <dbReference type="RuleBase" id="RU367070"/>
    </source>
</evidence>
<keyword evidence="3" id="KW-0969">Cilium</keyword>
<evidence type="ECO:0000256" key="2">
    <source>
        <dbReference type="ARBA" id="ARBA00022803"/>
    </source>
</evidence>
<gene>
    <name evidence="4" type="ORF">PMAYCL1PPCAC_24140</name>
</gene>
<reference evidence="5" key="1">
    <citation type="submission" date="2022-10" db="EMBL/GenBank/DDBJ databases">
        <title>Genome assembly of Pristionchus species.</title>
        <authorList>
            <person name="Yoshida K."/>
            <person name="Sommer R.J."/>
        </authorList>
    </citation>
    <scope>NUCLEOTIDE SEQUENCE [LARGE SCALE GENOMIC DNA]</scope>
    <source>
        <strain evidence="5">RS5460</strain>
    </source>
</reference>
<dbReference type="PANTHER" id="PTHR20931:SF0">
    <property type="entry name" value="TETRATRICOPEPTIDE REPEAT PROTEIN 30"/>
    <property type="match status" value="1"/>
</dbReference>
<proteinExistence type="inferred from homology"/>